<feature type="chain" id="PRO_5003042091" evidence="1">
    <location>
        <begin position="18"/>
        <end position="98"/>
    </location>
</feature>
<dbReference type="OrthoDB" id="9943724at2"/>
<dbReference type="KEGG" id="hte:Hydth_1491"/>
<evidence type="ECO:0000313" key="3">
    <source>
        <dbReference type="Proteomes" id="UP000002574"/>
    </source>
</evidence>
<protein>
    <submittedName>
        <fullName evidence="2">Uncharacterized protein</fullName>
    </submittedName>
</protein>
<proteinExistence type="predicted"/>
<dbReference type="RefSeq" id="WP_012964133.1">
    <property type="nucleotide sequence ID" value="NC_013799.1"/>
</dbReference>
<accession>D3DJF1</accession>
<evidence type="ECO:0000256" key="1">
    <source>
        <dbReference type="SAM" id="SignalP"/>
    </source>
</evidence>
<evidence type="ECO:0000313" key="2">
    <source>
        <dbReference type="EMBL" id="BAI69953.1"/>
    </source>
</evidence>
<dbReference type="AlphaFoldDB" id="D3DJF1"/>
<gene>
    <name evidence="2" type="ordered locus">HTH_1503</name>
</gene>
<sequence length="98" mass="11956">MRKLAMLLVILSGSVMAYPKGEQGKMHMWCEQNWEKCKEYRLEALKIREKYIPKERECVEKANTFQDMRSCMMDVREQMRREFYQLRKKMLMEVSPQP</sequence>
<dbReference type="STRING" id="608538.HTH_1503"/>
<reference evidence="2 3" key="1">
    <citation type="journal article" date="2010" name="J. Bacteriol.">
        <title>Complete genome sequence of the thermophilic, obligately chemolithoautotrophic hydrogen-oxidizing bacterium Hydrogenobacter thermophilus TK-6.</title>
        <authorList>
            <person name="Arai H."/>
            <person name="Kanbe H."/>
            <person name="Ishii M."/>
            <person name="Igarashi Y."/>
        </authorList>
    </citation>
    <scope>NUCLEOTIDE SEQUENCE [LARGE SCALE GENOMIC DNA]</scope>
    <source>
        <strain evidence="3">DSM 6534 / IAM 12695 / TK-6 [Tokyo]</strain>
    </source>
</reference>
<keyword evidence="3" id="KW-1185">Reference proteome</keyword>
<feature type="signal peptide" evidence="1">
    <location>
        <begin position="1"/>
        <end position="17"/>
    </location>
</feature>
<dbReference type="Proteomes" id="UP000002574">
    <property type="component" value="Chromosome"/>
</dbReference>
<dbReference type="EMBL" id="AP011112">
    <property type="protein sequence ID" value="BAI69953.1"/>
    <property type="molecule type" value="Genomic_DNA"/>
</dbReference>
<dbReference type="KEGG" id="hth:HTH_1503"/>
<keyword evidence="1" id="KW-0732">Signal</keyword>
<organism evidence="2 3">
    <name type="scientific">Hydrogenobacter thermophilus (strain DSM 6534 / IAM 12695 / TK-6)</name>
    <dbReference type="NCBI Taxonomy" id="608538"/>
    <lineage>
        <taxon>Bacteria</taxon>
        <taxon>Pseudomonadati</taxon>
        <taxon>Aquificota</taxon>
        <taxon>Aquificia</taxon>
        <taxon>Aquificales</taxon>
        <taxon>Aquificaceae</taxon>
        <taxon>Hydrogenobacter</taxon>
    </lineage>
</organism>
<name>D3DJF1_HYDTT</name>